<dbReference type="GO" id="GO:0005739">
    <property type="term" value="C:mitochondrion"/>
    <property type="evidence" value="ECO:0007669"/>
    <property type="project" value="TreeGrafter"/>
</dbReference>
<dbReference type="SUPFAM" id="SSF52540">
    <property type="entry name" value="P-loop containing nucleoside triphosphate hydrolases"/>
    <property type="match status" value="1"/>
</dbReference>
<reference evidence="6" key="1">
    <citation type="submission" date="2020-11" db="EMBL/GenBank/DDBJ databases">
        <title>Kefir isolates.</title>
        <authorList>
            <person name="Marcisauskas S."/>
            <person name="Kim Y."/>
            <person name="Blasche S."/>
        </authorList>
    </citation>
    <scope>NUCLEOTIDE SEQUENCE</scope>
    <source>
        <strain evidence="6">Olga-1</strain>
    </source>
</reference>
<evidence type="ECO:0000256" key="3">
    <source>
        <dbReference type="ARBA" id="ARBA00022946"/>
    </source>
</evidence>
<evidence type="ECO:0000259" key="5">
    <source>
        <dbReference type="PROSITE" id="PS51721"/>
    </source>
</evidence>
<evidence type="ECO:0000313" key="7">
    <source>
        <dbReference type="Proteomes" id="UP000697127"/>
    </source>
</evidence>
<dbReference type="OrthoDB" id="1696305at2759"/>
<dbReference type="GO" id="GO:0005525">
    <property type="term" value="F:GTP binding"/>
    <property type="evidence" value="ECO:0007669"/>
    <property type="project" value="InterPro"/>
</dbReference>
<protein>
    <recommendedName>
        <fullName evidence="2">Genetic interactor of prohibitins 3, mitochondrial</fullName>
    </recommendedName>
    <alternativeName>
        <fullName evidence="4">Found in mitochondrial proteome protein 38</fullName>
    </alternativeName>
</protein>
<organism evidence="6 7">
    <name type="scientific">Pichia californica</name>
    <dbReference type="NCBI Taxonomy" id="460514"/>
    <lineage>
        <taxon>Eukaryota</taxon>
        <taxon>Fungi</taxon>
        <taxon>Dikarya</taxon>
        <taxon>Ascomycota</taxon>
        <taxon>Saccharomycotina</taxon>
        <taxon>Pichiomycetes</taxon>
        <taxon>Pichiales</taxon>
        <taxon>Pichiaceae</taxon>
        <taxon>Pichia</taxon>
    </lineage>
</organism>
<comment type="caution">
    <text evidence="6">The sequence shown here is derived from an EMBL/GenBank/DDBJ whole genome shotgun (WGS) entry which is preliminary data.</text>
</comment>
<proteinExistence type="predicted"/>
<dbReference type="Gene3D" id="3.40.50.300">
    <property type="entry name" value="P-loop containing nucleotide triphosphate hydrolases"/>
    <property type="match status" value="1"/>
</dbReference>
<sequence length="640" mass="73518">MIRKISGFCLNSISLRLKFSSSPITSIHIPHSKFSTINIVKNQHQLNSDEGWKYFQPTKKGDIKLIQDKVTCQNDLKHAYEEYVSLIKQIEEKGKLKCKSCGISGLQSKDDNSDRYYKIPKVSLQLQSKKNSQSVNSRRGEYALMEELGIDTEDETSKLFDRGDILIEQRVKELSEAANYKVECLRCKNLRNHGLFDINQSKVENILEKIPANATIVNVISFFDFPLSCNKELIKGRNPKDIYYVVTKADLFFRQEVQLNRTGLIYVQDFLQKYLDADRNKVFLVSTNKSWNNNDLLQKLPNGKVYLVGRANAGKSSLIRSLIAYNHGIDIQDKVVKNIEKKNMNYLEKVGLDSPGTNHIPGFTREFQKFKITDKLTIFDTPGIFPEDHGIYRYLSPDILRKKPKYPGFVPEDLRRFTKTSIKGPKIYNGKSLFSYAGYFYLQPPAGAIFKRCIGIKSGEKKFEVRYPSMKRAAELNEERPKQLGNRYAVKPEAYVKLRRYVIPPFYGTFDIVIQDIGFISIQPTNSPTATNGLYQIWVPEGVRVIVRESIFNFIYKTHGLVDETGNKLKKEKIASRGVTRLRRLSDEDKLHFTELVPVDIDSTSEEAFAQVCPPEDMNVAGSATSQETYKNQYWRKLKL</sequence>
<evidence type="ECO:0000256" key="2">
    <source>
        <dbReference type="ARBA" id="ARBA00018901"/>
    </source>
</evidence>
<keyword evidence="3" id="KW-0809">Transit peptide</keyword>
<dbReference type="InterPro" id="IPR006073">
    <property type="entry name" value="GTP-bd"/>
</dbReference>
<dbReference type="InterPro" id="IPR027417">
    <property type="entry name" value="P-loop_NTPase"/>
</dbReference>
<feature type="domain" description="CP-type G" evidence="5">
    <location>
        <begin position="204"/>
        <end position="387"/>
    </location>
</feature>
<dbReference type="AlphaFoldDB" id="A0A9P6WI71"/>
<dbReference type="Proteomes" id="UP000697127">
    <property type="component" value="Unassembled WGS sequence"/>
</dbReference>
<accession>A0A9P6WI71</accession>
<comment type="function">
    <text evidence="1">May be involved in the mitochondrial lipid metabolism.</text>
</comment>
<dbReference type="PANTHER" id="PTHR46434">
    <property type="entry name" value="GENETIC INTERACTOR OF PROHIBITINS 3, MITOCHONDRIAL"/>
    <property type="match status" value="1"/>
</dbReference>
<dbReference type="InterPro" id="IPR030378">
    <property type="entry name" value="G_CP_dom"/>
</dbReference>
<dbReference type="InterPro" id="IPR050896">
    <property type="entry name" value="Mito_lipid_metab_GTPase"/>
</dbReference>
<dbReference type="PROSITE" id="PS51721">
    <property type="entry name" value="G_CP"/>
    <property type="match status" value="1"/>
</dbReference>
<dbReference type="PANTHER" id="PTHR46434:SF1">
    <property type="entry name" value="GENETIC INTERACTOR OF PROHIBITINS 3, MITOCHONDRIAL"/>
    <property type="match status" value="1"/>
</dbReference>
<name>A0A9P6WI71_9ASCO</name>
<dbReference type="Pfam" id="PF01926">
    <property type="entry name" value="MMR_HSR1"/>
    <property type="match status" value="1"/>
</dbReference>
<gene>
    <name evidence="6" type="primary">GEP3</name>
    <name evidence="6" type="ORF">C6P40_002096</name>
</gene>
<evidence type="ECO:0000256" key="4">
    <source>
        <dbReference type="ARBA" id="ARBA00031834"/>
    </source>
</evidence>
<evidence type="ECO:0000313" key="6">
    <source>
        <dbReference type="EMBL" id="KAG0687615.1"/>
    </source>
</evidence>
<dbReference type="EMBL" id="PUHW01000237">
    <property type="protein sequence ID" value="KAG0687615.1"/>
    <property type="molecule type" value="Genomic_DNA"/>
</dbReference>
<evidence type="ECO:0000256" key="1">
    <source>
        <dbReference type="ARBA" id="ARBA00003269"/>
    </source>
</evidence>
<keyword evidence="7" id="KW-1185">Reference proteome</keyword>